<protein>
    <submittedName>
        <fullName evidence="1">Uncharacterized protein</fullName>
    </submittedName>
</protein>
<organism evidence="1 2">
    <name type="scientific">Phaseolus angularis</name>
    <name type="common">Azuki bean</name>
    <name type="synonym">Vigna angularis</name>
    <dbReference type="NCBI Taxonomy" id="3914"/>
    <lineage>
        <taxon>Eukaryota</taxon>
        <taxon>Viridiplantae</taxon>
        <taxon>Streptophyta</taxon>
        <taxon>Embryophyta</taxon>
        <taxon>Tracheophyta</taxon>
        <taxon>Spermatophyta</taxon>
        <taxon>Magnoliopsida</taxon>
        <taxon>eudicotyledons</taxon>
        <taxon>Gunneridae</taxon>
        <taxon>Pentapetalae</taxon>
        <taxon>rosids</taxon>
        <taxon>fabids</taxon>
        <taxon>Fabales</taxon>
        <taxon>Fabaceae</taxon>
        <taxon>Papilionoideae</taxon>
        <taxon>50 kb inversion clade</taxon>
        <taxon>NPAAA clade</taxon>
        <taxon>indigoferoid/millettioid clade</taxon>
        <taxon>Phaseoleae</taxon>
        <taxon>Vigna</taxon>
    </lineage>
</organism>
<evidence type="ECO:0000313" key="2">
    <source>
        <dbReference type="Proteomes" id="UP000053144"/>
    </source>
</evidence>
<dbReference type="Gramene" id="KOM52515">
    <property type="protein sequence ID" value="KOM52515"/>
    <property type="gene ID" value="LR48_Vigan09g117400"/>
</dbReference>
<dbReference type="EMBL" id="CM003379">
    <property type="protein sequence ID" value="KOM52515.1"/>
    <property type="molecule type" value="Genomic_DNA"/>
</dbReference>
<dbReference type="Proteomes" id="UP000053144">
    <property type="component" value="Chromosome 9"/>
</dbReference>
<reference evidence="2" key="1">
    <citation type="journal article" date="2015" name="Proc. Natl. Acad. Sci. U.S.A.">
        <title>Genome sequencing of adzuki bean (Vigna angularis) provides insight into high starch and low fat accumulation and domestication.</title>
        <authorList>
            <person name="Yang K."/>
            <person name="Tian Z."/>
            <person name="Chen C."/>
            <person name="Luo L."/>
            <person name="Zhao B."/>
            <person name="Wang Z."/>
            <person name="Yu L."/>
            <person name="Li Y."/>
            <person name="Sun Y."/>
            <person name="Li W."/>
            <person name="Chen Y."/>
            <person name="Li Y."/>
            <person name="Zhang Y."/>
            <person name="Ai D."/>
            <person name="Zhao J."/>
            <person name="Shang C."/>
            <person name="Ma Y."/>
            <person name="Wu B."/>
            <person name="Wang M."/>
            <person name="Gao L."/>
            <person name="Sun D."/>
            <person name="Zhang P."/>
            <person name="Guo F."/>
            <person name="Wang W."/>
            <person name="Li Y."/>
            <person name="Wang J."/>
            <person name="Varshney R.K."/>
            <person name="Wang J."/>
            <person name="Ling H.Q."/>
            <person name="Wan P."/>
        </authorList>
    </citation>
    <scope>NUCLEOTIDE SEQUENCE</scope>
    <source>
        <strain evidence="2">cv. Jingnong 6</strain>
    </source>
</reference>
<dbReference type="AlphaFoldDB" id="A0A0L9VBT0"/>
<proteinExistence type="predicted"/>
<sequence length="264" mass="28854">MVFARPPIQATTLADHPTAIIRSTGTNEGHLKRTSTSTVQLFALGFINLTTQSPPFGPVSSAVRSRPFGFVALFLHSGTLKSSFTGTLPTVRPLTSGLVNTTNRSRPFCRLASFARPFSLHHWIAWPSTLRRYLANNSASKGFNLSANSSLRDSASRGICRSAILISDGTLEVVIPSFVHYLVVLEGANGDKMPEFVQAKLFAGRDDAWKEREDAVLALGAISEGFTMVFILICWRSSSPNMLYGPESRFNPPDLVTRNFTSKS</sequence>
<evidence type="ECO:0000313" key="1">
    <source>
        <dbReference type="EMBL" id="KOM52515.1"/>
    </source>
</evidence>
<accession>A0A0L9VBT0</accession>
<name>A0A0L9VBT0_PHAAN</name>
<gene>
    <name evidence="1" type="ORF">LR48_Vigan09g117400</name>
</gene>